<organism evidence="11 12">
    <name type="scientific">Xanthomonas perforans</name>
    <dbReference type="NCBI Taxonomy" id="442694"/>
    <lineage>
        <taxon>Bacteria</taxon>
        <taxon>Pseudomonadati</taxon>
        <taxon>Pseudomonadota</taxon>
        <taxon>Gammaproteobacteria</taxon>
        <taxon>Lysobacterales</taxon>
        <taxon>Lysobacteraceae</taxon>
        <taxon>Xanthomonas</taxon>
    </lineage>
</organism>
<evidence type="ECO:0000256" key="5">
    <source>
        <dbReference type="ARBA" id="ARBA00022741"/>
    </source>
</evidence>
<feature type="non-terminal residue" evidence="11">
    <location>
        <position position="91"/>
    </location>
</feature>
<dbReference type="PANTHER" id="PTHR11550:SF0">
    <property type="entry name" value="CTP SYNTHASE-RELATED"/>
    <property type="match status" value="1"/>
</dbReference>
<dbReference type="InterPro" id="IPR029062">
    <property type="entry name" value="Class_I_gatase-like"/>
</dbReference>
<comment type="catalytic activity">
    <reaction evidence="9">
        <text>UTP + L-glutamine + ATP + H2O = CTP + L-glutamate + ADP + phosphate + 2 H(+)</text>
        <dbReference type="Rhea" id="RHEA:26426"/>
        <dbReference type="ChEBI" id="CHEBI:15377"/>
        <dbReference type="ChEBI" id="CHEBI:15378"/>
        <dbReference type="ChEBI" id="CHEBI:29985"/>
        <dbReference type="ChEBI" id="CHEBI:30616"/>
        <dbReference type="ChEBI" id="CHEBI:37563"/>
        <dbReference type="ChEBI" id="CHEBI:43474"/>
        <dbReference type="ChEBI" id="CHEBI:46398"/>
        <dbReference type="ChEBI" id="CHEBI:58359"/>
        <dbReference type="ChEBI" id="CHEBI:456216"/>
        <dbReference type="EC" id="6.3.4.2"/>
    </reaction>
</comment>
<evidence type="ECO:0000313" key="12">
    <source>
        <dbReference type="Proteomes" id="UP000471082"/>
    </source>
</evidence>
<dbReference type="SUPFAM" id="SSF52317">
    <property type="entry name" value="Class I glutamine amidotransferase-like"/>
    <property type="match status" value="1"/>
</dbReference>
<dbReference type="Pfam" id="PF00117">
    <property type="entry name" value="GATase"/>
    <property type="match status" value="1"/>
</dbReference>
<dbReference type="GO" id="GO:0019856">
    <property type="term" value="P:pyrimidine nucleobase biosynthetic process"/>
    <property type="evidence" value="ECO:0007669"/>
    <property type="project" value="TreeGrafter"/>
</dbReference>
<evidence type="ECO:0000256" key="1">
    <source>
        <dbReference type="ARBA" id="ARBA00005171"/>
    </source>
</evidence>
<comment type="caution">
    <text evidence="11">The sequence shown here is derived from an EMBL/GenBank/DDBJ whole genome shotgun (WGS) entry which is preliminary data.</text>
</comment>
<dbReference type="PROSITE" id="PS51273">
    <property type="entry name" value="GATASE_TYPE_1"/>
    <property type="match status" value="1"/>
</dbReference>
<protein>
    <recommendedName>
        <fullName evidence="3">CTP synthase (glutamine hydrolyzing)</fullName>
        <ecNumber evidence="3">6.3.4.2</ecNumber>
    </recommendedName>
</protein>
<dbReference type="GO" id="GO:0042802">
    <property type="term" value="F:identical protein binding"/>
    <property type="evidence" value="ECO:0007669"/>
    <property type="project" value="TreeGrafter"/>
</dbReference>
<proteinExistence type="inferred from homology"/>
<keyword evidence="4 11" id="KW-0436">Ligase</keyword>
<evidence type="ECO:0000313" key="11">
    <source>
        <dbReference type="EMBL" id="NEL81079.1"/>
    </source>
</evidence>
<sequence length="91" mass="10491">KPGTLAREVYGKDVVAERHRHRYEFNNRYRTQLEDAGLVISGKSMDDTLVEMVELPRDAHPWFLACQAHPEFLSTPRDGHPLFIGFVRAAR</sequence>
<keyword evidence="6" id="KW-0067">ATP-binding</keyword>
<dbReference type="GO" id="GO:0003883">
    <property type="term" value="F:CTP synthase activity"/>
    <property type="evidence" value="ECO:0007669"/>
    <property type="project" value="UniProtKB-EC"/>
</dbReference>
<evidence type="ECO:0000256" key="6">
    <source>
        <dbReference type="ARBA" id="ARBA00022840"/>
    </source>
</evidence>
<dbReference type="PANTHER" id="PTHR11550">
    <property type="entry name" value="CTP SYNTHASE"/>
    <property type="match status" value="1"/>
</dbReference>
<keyword evidence="8" id="KW-0665">Pyrimidine biosynthesis</keyword>
<evidence type="ECO:0000256" key="7">
    <source>
        <dbReference type="ARBA" id="ARBA00022962"/>
    </source>
</evidence>
<evidence type="ECO:0000259" key="10">
    <source>
        <dbReference type="Pfam" id="PF00117"/>
    </source>
</evidence>
<dbReference type="UniPathway" id="UPA00159">
    <property type="reaction ID" value="UER00277"/>
</dbReference>
<dbReference type="GO" id="GO:0005829">
    <property type="term" value="C:cytosol"/>
    <property type="evidence" value="ECO:0007669"/>
    <property type="project" value="TreeGrafter"/>
</dbReference>
<dbReference type="AlphaFoldDB" id="A0A7X5SCS9"/>
<reference evidence="11 12" key="1">
    <citation type="submission" date="2019-11" db="EMBL/GenBank/DDBJ databases">
        <title>Genome-resolved metagenomics to study the prevalence of co-infection and intraspecific heterogeneity among plant pathogen metapopulations.</title>
        <authorList>
            <person name="Newberry E."/>
            <person name="Bhandari R."/>
            <person name="Kemble J."/>
            <person name="Sikora E."/>
            <person name="Potnis N."/>
        </authorList>
    </citation>
    <scope>NUCLEOTIDE SEQUENCE [LARGE SCALE GENOMIC DNA]</scope>
    <source>
        <strain evidence="11">Xp_Tom_Tuscaloosa_18b</strain>
    </source>
</reference>
<comment type="similarity">
    <text evidence="2">Belongs to the CTP synthase family.</text>
</comment>
<feature type="domain" description="Glutamine amidotransferase" evidence="10">
    <location>
        <begin position="9"/>
        <end position="88"/>
    </location>
</feature>
<dbReference type="InterPro" id="IPR017926">
    <property type="entry name" value="GATASE"/>
</dbReference>
<gene>
    <name evidence="11" type="primary">pyrG</name>
    <name evidence="11" type="ORF">G3W61_33020</name>
</gene>
<evidence type="ECO:0000256" key="2">
    <source>
        <dbReference type="ARBA" id="ARBA00007533"/>
    </source>
</evidence>
<dbReference type="Gene3D" id="3.40.50.880">
    <property type="match status" value="1"/>
</dbReference>
<evidence type="ECO:0000256" key="4">
    <source>
        <dbReference type="ARBA" id="ARBA00022598"/>
    </source>
</evidence>
<dbReference type="GO" id="GO:0005524">
    <property type="term" value="F:ATP binding"/>
    <property type="evidence" value="ECO:0007669"/>
    <property type="project" value="UniProtKB-KW"/>
</dbReference>
<dbReference type="InterPro" id="IPR004468">
    <property type="entry name" value="CTP_synthase"/>
</dbReference>
<evidence type="ECO:0000256" key="8">
    <source>
        <dbReference type="ARBA" id="ARBA00022975"/>
    </source>
</evidence>
<comment type="pathway">
    <text evidence="1">Pyrimidine metabolism; CTP biosynthesis via de novo pathway; CTP from UDP: step 2/2.</text>
</comment>
<evidence type="ECO:0000256" key="3">
    <source>
        <dbReference type="ARBA" id="ARBA00012291"/>
    </source>
</evidence>
<dbReference type="EMBL" id="JAAGYU010002214">
    <property type="protein sequence ID" value="NEL81079.1"/>
    <property type="molecule type" value="Genomic_DNA"/>
</dbReference>
<evidence type="ECO:0000256" key="9">
    <source>
        <dbReference type="ARBA" id="ARBA00047781"/>
    </source>
</evidence>
<keyword evidence="7" id="KW-0315">Glutamine amidotransferase</keyword>
<accession>A0A7X5SCS9</accession>
<dbReference type="Proteomes" id="UP000471082">
    <property type="component" value="Unassembled WGS sequence"/>
</dbReference>
<dbReference type="GO" id="GO:0044210">
    <property type="term" value="P:'de novo' CTP biosynthetic process"/>
    <property type="evidence" value="ECO:0007669"/>
    <property type="project" value="UniProtKB-UniPathway"/>
</dbReference>
<feature type="non-terminal residue" evidence="11">
    <location>
        <position position="1"/>
    </location>
</feature>
<keyword evidence="5" id="KW-0547">Nucleotide-binding</keyword>
<dbReference type="EC" id="6.3.4.2" evidence="3"/>
<name>A0A7X5SCS9_XANPE</name>